<evidence type="ECO:0000256" key="1">
    <source>
        <dbReference type="SAM" id="Phobius"/>
    </source>
</evidence>
<gene>
    <name evidence="2" type="ORF">A2971_05295</name>
</gene>
<feature type="transmembrane region" description="Helical" evidence="1">
    <location>
        <begin position="86"/>
        <end position="106"/>
    </location>
</feature>
<feature type="transmembrane region" description="Helical" evidence="1">
    <location>
        <begin position="126"/>
        <end position="147"/>
    </location>
</feature>
<keyword evidence="1" id="KW-1133">Transmembrane helix</keyword>
<reference evidence="2 3" key="1">
    <citation type="journal article" date="2016" name="Nat. Commun.">
        <title>Thousands of microbial genomes shed light on interconnected biogeochemical processes in an aquifer system.</title>
        <authorList>
            <person name="Anantharaman K."/>
            <person name="Brown C.T."/>
            <person name="Hug L.A."/>
            <person name="Sharon I."/>
            <person name="Castelle C.J."/>
            <person name="Probst A.J."/>
            <person name="Thomas B.C."/>
            <person name="Singh A."/>
            <person name="Wilkins M.J."/>
            <person name="Karaoz U."/>
            <person name="Brodie E.L."/>
            <person name="Williams K.H."/>
            <person name="Hubbard S.S."/>
            <person name="Banfield J.F."/>
        </authorList>
    </citation>
    <scope>NUCLEOTIDE SEQUENCE [LARGE SCALE GENOMIC DNA]</scope>
</reference>
<comment type="caution">
    <text evidence="2">The sequence shown here is derived from an EMBL/GenBank/DDBJ whole genome shotgun (WGS) entry which is preliminary data.</text>
</comment>
<keyword evidence="1" id="KW-0472">Membrane</keyword>
<sequence>MSTRVHIQTTLSWHPLTIATLLIRVSLALYILVHPLWGFLWSMVFDYLDSQILIHVVRMNRMTYQRWDKCVDWCAYATQLVVAARYGFFVPFLFLFLYRFVGFVGFMRTNKRVYFIFFPNLFDMAFLWMLLFSPATPWVWLALLFFAKEVHEFILHYWWPHAHPTEG</sequence>
<evidence type="ECO:0000313" key="3">
    <source>
        <dbReference type="Proteomes" id="UP000178461"/>
    </source>
</evidence>
<protein>
    <recommendedName>
        <fullName evidence="4">CDP-alcohol phosphatidyltransferase</fullName>
    </recommendedName>
</protein>
<feature type="transmembrane region" description="Helical" evidence="1">
    <location>
        <begin position="12"/>
        <end position="33"/>
    </location>
</feature>
<dbReference type="EMBL" id="MFJW01000050">
    <property type="protein sequence ID" value="OGG28643.1"/>
    <property type="molecule type" value="Genomic_DNA"/>
</dbReference>
<dbReference type="Proteomes" id="UP000178461">
    <property type="component" value="Unassembled WGS sequence"/>
</dbReference>
<dbReference type="AlphaFoldDB" id="A0A1F6AVX4"/>
<proteinExistence type="predicted"/>
<name>A0A1F6AVX4_9BACT</name>
<keyword evidence="1" id="KW-0812">Transmembrane</keyword>
<organism evidence="2 3">
    <name type="scientific">Candidatus Gottesmanbacteria bacterium RIFCSPLOWO2_01_FULL_46_21</name>
    <dbReference type="NCBI Taxonomy" id="1798393"/>
    <lineage>
        <taxon>Bacteria</taxon>
        <taxon>Candidatus Gottesmaniibacteriota</taxon>
    </lineage>
</organism>
<evidence type="ECO:0000313" key="2">
    <source>
        <dbReference type="EMBL" id="OGG28643.1"/>
    </source>
</evidence>
<evidence type="ECO:0008006" key="4">
    <source>
        <dbReference type="Google" id="ProtNLM"/>
    </source>
</evidence>
<accession>A0A1F6AVX4</accession>